<gene>
    <name evidence="2" type="ORF">V6N12_029792</name>
</gene>
<sequence>MGDQKDSWPRAVTSIAPGKGAALRKQRHDPLESVSEPDQDSDDHSVGASSFSKHELTCNYVDCVYDSSPSWGDLRAAPLPSAMEVTALGHESSRSPLA</sequence>
<reference evidence="2 3" key="1">
    <citation type="journal article" date="2024" name="G3 (Bethesda)">
        <title>Genome assembly of Hibiscus sabdariffa L. provides insights into metabolisms of medicinal natural products.</title>
        <authorList>
            <person name="Kim T."/>
        </authorList>
    </citation>
    <scope>NUCLEOTIDE SEQUENCE [LARGE SCALE GENOMIC DNA]</scope>
    <source>
        <strain evidence="2">TK-2024</strain>
        <tissue evidence="2">Old leaves</tissue>
    </source>
</reference>
<evidence type="ECO:0000313" key="2">
    <source>
        <dbReference type="EMBL" id="KAK8524941.1"/>
    </source>
</evidence>
<dbReference type="EMBL" id="JBBPBM010000041">
    <property type="protein sequence ID" value="KAK8524941.1"/>
    <property type="molecule type" value="Genomic_DNA"/>
</dbReference>
<dbReference type="Proteomes" id="UP001472677">
    <property type="component" value="Unassembled WGS sequence"/>
</dbReference>
<evidence type="ECO:0000256" key="1">
    <source>
        <dbReference type="SAM" id="MobiDB-lite"/>
    </source>
</evidence>
<comment type="caution">
    <text evidence="2">The sequence shown here is derived from an EMBL/GenBank/DDBJ whole genome shotgun (WGS) entry which is preliminary data.</text>
</comment>
<name>A0ABR2CXH8_9ROSI</name>
<keyword evidence="3" id="KW-1185">Reference proteome</keyword>
<organism evidence="2 3">
    <name type="scientific">Hibiscus sabdariffa</name>
    <name type="common">roselle</name>
    <dbReference type="NCBI Taxonomy" id="183260"/>
    <lineage>
        <taxon>Eukaryota</taxon>
        <taxon>Viridiplantae</taxon>
        <taxon>Streptophyta</taxon>
        <taxon>Embryophyta</taxon>
        <taxon>Tracheophyta</taxon>
        <taxon>Spermatophyta</taxon>
        <taxon>Magnoliopsida</taxon>
        <taxon>eudicotyledons</taxon>
        <taxon>Gunneridae</taxon>
        <taxon>Pentapetalae</taxon>
        <taxon>rosids</taxon>
        <taxon>malvids</taxon>
        <taxon>Malvales</taxon>
        <taxon>Malvaceae</taxon>
        <taxon>Malvoideae</taxon>
        <taxon>Hibiscus</taxon>
    </lineage>
</organism>
<proteinExistence type="predicted"/>
<feature type="region of interest" description="Disordered" evidence="1">
    <location>
        <begin position="1"/>
        <end position="50"/>
    </location>
</feature>
<evidence type="ECO:0000313" key="3">
    <source>
        <dbReference type="Proteomes" id="UP001472677"/>
    </source>
</evidence>
<accession>A0ABR2CXH8</accession>
<protein>
    <submittedName>
        <fullName evidence="2">Uncharacterized protein</fullName>
    </submittedName>
</protein>